<dbReference type="Gene3D" id="1.25.40.90">
    <property type="match status" value="1"/>
</dbReference>
<evidence type="ECO:0000259" key="6">
    <source>
        <dbReference type="PROSITE" id="PS50179"/>
    </source>
</evidence>
<feature type="non-terminal residue" evidence="7">
    <location>
        <position position="212"/>
    </location>
</feature>
<dbReference type="GeneID" id="5889272"/>
<evidence type="ECO:0000313" key="8">
    <source>
        <dbReference type="Proteomes" id="UP000001357"/>
    </source>
</evidence>
<dbReference type="GO" id="GO:0035091">
    <property type="term" value="F:phosphatidylinositol binding"/>
    <property type="evidence" value="ECO:0007669"/>
    <property type="project" value="InterPro"/>
</dbReference>
<dbReference type="Gene3D" id="3.30.40.10">
    <property type="entry name" value="Zinc/RING finger domain, C3HC4 (zinc finger)"/>
    <property type="match status" value="1"/>
</dbReference>
<dbReference type="InterPro" id="IPR002014">
    <property type="entry name" value="VHS_dom"/>
</dbReference>
<dbReference type="EMBL" id="CH991545">
    <property type="protein sequence ID" value="EDQ91582.1"/>
    <property type="molecule type" value="Genomic_DNA"/>
</dbReference>
<dbReference type="GO" id="GO:0043130">
    <property type="term" value="F:ubiquitin binding"/>
    <property type="evidence" value="ECO:0007669"/>
    <property type="project" value="InterPro"/>
</dbReference>
<dbReference type="KEGG" id="mbr:MONBRDRAFT_2665"/>
<dbReference type="eggNOG" id="KOG1818">
    <property type="taxonomic scope" value="Eukaryota"/>
</dbReference>
<evidence type="ECO:0000313" key="7">
    <source>
        <dbReference type="EMBL" id="EDQ91582.1"/>
    </source>
</evidence>
<dbReference type="InterPro" id="IPR011011">
    <property type="entry name" value="Znf_FYVE_PHD"/>
</dbReference>
<dbReference type="STRING" id="81824.A9UTZ8"/>
<dbReference type="InterPro" id="IPR008942">
    <property type="entry name" value="ENTH_VHS"/>
</dbReference>
<gene>
    <name evidence="7" type="ORF">MONBRDRAFT_2665</name>
</gene>
<dbReference type="InterPro" id="IPR017073">
    <property type="entry name" value="HGS/VPS27"/>
</dbReference>
<evidence type="ECO:0000256" key="1">
    <source>
        <dbReference type="ARBA" id="ARBA00022723"/>
    </source>
</evidence>
<feature type="domain" description="FYVE-type" evidence="5">
    <location>
        <begin position="153"/>
        <end position="212"/>
    </location>
</feature>
<dbReference type="InterPro" id="IPR000306">
    <property type="entry name" value="Znf_FYVE"/>
</dbReference>
<evidence type="ECO:0000256" key="4">
    <source>
        <dbReference type="PROSITE-ProRule" id="PRU00091"/>
    </source>
</evidence>
<dbReference type="SUPFAM" id="SSF57903">
    <property type="entry name" value="FYVE/PHD zinc finger"/>
    <property type="match status" value="1"/>
</dbReference>
<keyword evidence="8" id="KW-1185">Reference proteome</keyword>
<organism evidence="7 8">
    <name type="scientific">Monosiga brevicollis</name>
    <name type="common">Choanoflagellate</name>
    <dbReference type="NCBI Taxonomy" id="81824"/>
    <lineage>
        <taxon>Eukaryota</taxon>
        <taxon>Choanoflagellata</taxon>
        <taxon>Craspedida</taxon>
        <taxon>Salpingoecidae</taxon>
        <taxon>Monosiga</taxon>
    </lineage>
</organism>
<evidence type="ECO:0000256" key="3">
    <source>
        <dbReference type="ARBA" id="ARBA00022833"/>
    </source>
</evidence>
<dbReference type="FunFam" id="3.30.40.10:FF:000105">
    <property type="entry name" value="WD repeat and FYVE domain-containing protein 2"/>
    <property type="match status" value="1"/>
</dbReference>
<dbReference type="PROSITE" id="PS50179">
    <property type="entry name" value="VHS"/>
    <property type="match status" value="1"/>
</dbReference>
<dbReference type="InterPro" id="IPR017455">
    <property type="entry name" value="Znf_FYVE-rel"/>
</dbReference>
<dbReference type="PROSITE" id="PS50178">
    <property type="entry name" value="ZF_FYVE"/>
    <property type="match status" value="1"/>
</dbReference>
<dbReference type="RefSeq" id="XP_001744004.1">
    <property type="nucleotide sequence ID" value="XM_001743952.1"/>
</dbReference>
<name>A9UTZ8_MONBE</name>
<feature type="non-terminal residue" evidence="7">
    <location>
        <position position="1"/>
    </location>
</feature>
<keyword evidence="3" id="KW-0862">Zinc</keyword>
<dbReference type="InParanoid" id="A9UTZ8"/>
<dbReference type="GO" id="GO:0008270">
    <property type="term" value="F:zinc ion binding"/>
    <property type="evidence" value="ECO:0007669"/>
    <property type="project" value="UniProtKB-KW"/>
</dbReference>
<dbReference type="Pfam" id="PF00790">
    <property type="entry name" value="VHS"/>
    <property type="match status" value="1"/>
</dbReference>
<dbReference type="SMART" id="SM00064">
    <property type="entry name" value="FYVE"/>
    <property type="match status" value="1"/>
</dbReference>
<sequence>FKEQLDAATSENLLEMSLSENLRVIDMIKANAVAEQDAVKLIRKRLQHANPNVQLRTLELLEMVVKNCGAGAQGEVATEACMKEMQQLIKADNTEVRLKALEMIQIWAEAFKREPAYRCVVEVYNNLKAQGWPFPELDPLGEAMFVAERPPEWKDDTKCFGCRRPFTTLLRKHHCRNCGQIFCHKCSSKEATLPAFGIEKKVRVCDICFDNI</sequence>
<dbReference type="PANTHER" id="PTHR46275">
    <property type="entry name" value="HEPATOCYTE GROWTH FACTOR-REGULATED TYROSINE KINASE SUBSTRATE"/>
    <property type="match status" value="1"/>
</dbReference>
<keyword evidence="1" id="KW-0479">Metal-binding</keyword>
<protein>
    <recommendedName>
        <fullName evidence="9">Hepatocyte growth factor-regulated tyrosine kinase substrate</fullName>
    </recommendedName>
</protein>
<dbReference type="PANTHER" id="PTHR46275:SF1">
    <property type="entry name" value="HEPATOCYTE GROWTH FACTOR-REGULATED TYROSINE KINASE SUBSTRATE"/>
    <property type="match status" value="1"/>
</dbReference>
<keyword evidence="2 4" id="KW-0863">Zinc-finger</keyword>
<evidence type="ECO:0008006" key="9">
    <source>
        <dbReference type="Google" id="ProtNLM"/>
    </source>
</evidence>
<feature type="domain" description="VHS" evidence="6">
    <location>
        <begin position="8"/>
        <end position="135"/>
    </location>
</feature>
<dbReference type="AlphaFoldDB" id="A9UTZ8"/>
<reference evidence="7 8" key="1">
    <citation type="journal article" date="2008" name="Nature">
        <title>The genome of the choanoflagellate Monosiga brevicollis and the origin of metazoans.</title>
        <authorList>
            <consortium name="JGI Sequencing"/>
            <person name="King N."/>
            <person name="Westbrook M.J."/>
            <person name="Young S.L."/>
            <person name="Kuo A."/>
            <person name="Abedin M."/>
            <person name="Chapman J."/>
            <person name="Fairclough S."/>
            <person name="Hellsten U."/>
            <person name="Isogai Y."/>
            <person name="Letunic I."/>
            <person name="Marr M."/>
            <person name="Pincus D."/>
            <person name="Putnam N."/>
            <person name="Rokas A."/>
            <person name="Wright K.J."/>
            <person name="Zuzow R."/>
            <person name="Dirks W."/>
            <person name="Good M."/>
            <person name="Goodstein D."/>
            <person name="Lemons D."/>
            <person name="Li W."/>
            <person name="Lyons J.B."/>
            <person name="Morris A."/>
            <person name="Nichols S."/>
            <person name="Richter D.J."/>
            <person name="Salamov A."/>
            <person name="Bork P."/>
            <person name="Lim W.A."/>
            <person name="Manning G."/>
            <person name="Miller W.T."/>
            <person name="McGinnis W."/>
            <person name="Shapiro H."/>
            <person name="Tjian R."/>
            <person name="Grigoriev I.V."/>
            <person name="Rokhsar D."/>
        </authorList>
    </citation>
    <scope>NUCLEOTIDE SEQUENCE [LARGE SCALE GENOMIC DNA]</scope>
    <source>
        <strain evidence="8">MX1 / ATCC 50154</strain>
    </source>
</reference>
<proteinExistence type="predicted"/>
<dbReference type="Pfam" id="PF01363">
    <property type="entry name" value="FYVE"/>
    <property type="match status" value="1"/>
</dbReference>
<evidence type="ECO:0000259" key="5">
    <source>
        <dbReference type="PROSITE" id="PS50178"/>
    </source>
</evidence>
<dbReference type="InterPro" id="IPR013083">
    <property type="entry name" value="Znf_RING/FYVE/PHD"/>
</dbReference>
<dbReference type="SUPFAM" id="SSF48464">
    <property type="entry name" value="ENTH/VHS domain"/>
    <property type="match status" value="1"/>
</dbReference>
<dbReference type="Proteomes" id="UP000001357">
    <property type="component" value="Unassembled WGS sequence"/>
</dbReference>
<evidence type="ECO:0000256" key="2">
    <source>
        <dbReference type="ARBA" id="ARBA00022771"/>
    </source>
</evidence>
<accession>A9UTZ8</accession>
<dbReference type="CDD" id="cd15720">
    <property type="entry name" value="FYVE_Hrs"/>
    <property type="match status" value="1"/>
</dbReference>
<dbReference type="SMART" id="SM00288">
    <property type="entry name" value="VHS"/>
    <property type="match status" value="1"/>
</dbReference>